<reference evidence="3 4" key="1">
    <citation type="submission" date="2023-12" db="EMBL/GenBank/DDBJ databases">
        <title>A high-quality genome assembly for Dillenia turbinata (Dilleniales).</title>
        <authorList>
            <person name="Chanderbali A."/>
        </authorList>
    </citation>
    <scope>NUCLEOTIDE SEQUENCE [LARGE SCALE GENOMIC DNA]</scope>
    <source>
        <strain evidence="3">LSX21</strain>
        <tissue evidence="3">Leaf</tissue>
    </source>
</reference>
<evidence type="ECO:0000256" key="2">
    <source>
        <dbReference type="SAM" id="MobiDB-lite"/>
    </source>
</evidence>
<comment type="caution">
    <text evidence="3">The sequence shown here is derived from an EMBL/GenBank/DDBJ whole genome shotgun (WGS) entry which is preliminary data.</text>
</comment>
<evidence type="ECO:0000313" key="4">
    <source>
        <dbReference type="Proteomes" id="UP001370490"/>
    </source>
</evidence>
<dbReference type="PANTHER" id="PTHR35507">
    <property type="entry name" value="OS09G0488600 PROTEIN"/>
    <property type="match status" value="1"/>
</dbReference>
<gene>
    <name evidence="3" type="ORF">RJ641_007393</name>
</gene>
<sequence>MEEGRETGEGTISSAAPSLVYLVPYSPSPSRLSSRFVKPGRPILAARRLAWISLQGRLVGAEEASSAKTIGGQLSREEAVAWELFSPIQRVLVVAVVAVAVAESKKSRLIFQLKKSVELRDEVLASMQQKLDNLCEQLNNMKDQGDNGVIMSSTKNLEFPFTEPFAATDAKFIACGCWLCDQHQAQANDEDYYVLRASGGNEMLKYKFPVTIEAEPEERRMSDLSDWASSVTSAADIQLNNMAVEQDIYNLRRECEEKNATIQELSDILHSSKVAGSKRIQELEDIIRRKNSTITKLKKDMMTLEQKVMHLTRLQRPSYSEPTSSARKLPVMADNLLYDMDSTTSPSSSDSDSPKNSQQTSVAISEPKPDQNNDFILKQVQKALPEKDFGTPLRSSKRHMKARSVSSLTEESVNQRSGALSVVRPKQLLTASGDFKRSRRRSLPTTIVTVPQKRWT</sequence>
<evidence type="ECO:0000313" key="3">
    <source>
        <dbReference type="EMBL" id="KAK6925674.1"/>
    </source>
</evidence>
<proteinExistence type="predicted"/>
<accession>A0AAN8V2Y2</accession>
<feature type="region of interest" description="Disordered" evidence="2">
    <location>
        <begin position="386"/>
        <end position="419"/>
    </location>
</feature>
<organism evidence="3 4">
    <name type="scientific">Dillenia turbinata</name>
    <dbReference type="NCBI Taxonomy" id="194707"/>
    <lineage>
        <taxon>Eukaryota</taxon>
        <taxon>Viridiplantae</taxon>
        <taxon>Streptophyta</taxon>
        <taxon>Embryophyta</taxon>
        <taxon>Tracheophyta</taxon>
        <taxon>Spermatophyta</taxon>
        <taxon>Magnoliopsida</taxon>
        <taxon>eudicotyledons</taxon>
        <taxon>Gunneridae</taxon>
        <taxon>Pentapetalae</taxon>
        <taxon>Dilleniales</taxon>
        <taxon>Dilleniaceae</taxon>
        <taxon>Dillenia</taxon>
    </lineage>
</organism>
<keyword evidence="1" id="KW-0175">Coiled coil</keyword>
<feature type="compositionally biased region" description="Polar residues" evidence="2">
    <location>
        <begin position="404"/>
        <end position="418"/>
    </location>
</feature>
<keyword evidence="4" id="KW-1185">Reference proteome</keyword>
<evidence type="ECO:0000256" key="1">
    <source>
        <dbReference type="SAM" id="Coils"/>
    </source>
</evidence>
<dbReference type="AlphaFoldDB" id="A0AAN8V2Y2"/>
<protein>
    <submittedName>
        <fullName evidence="3">Uncharacterized protein</fullName>
    </submittedName>
</protein>
<dbReference type="PANTHER" id="PTHR35507:SF1">
    <property type="entry name" value="TMF_TATA_BD DOMAIN-CONTAINING PROTEIN"/>
    <property type="match status" value="1"/>
</dbReference>
<dbReference type="Proteomes" id="UP001370490">
    <property type="component" value="Unassembled WGS sequence"/>
</dbReference>
<feature type="coiled-coil region" evidence="1">
    <location>
        <begin position="248"/>
        <end position="314"/>
    </location>
</feature>
<dbReference type="EMBL" id="JBAMMX010000015">
    <property type="protein sequence ID" value="KAK6925674.1"/>
    <property type="molecule type" value="Genomic_DNA"/>
</dbReference>
<feature type="region of interest" description="Disordered" evidence="2">
    <location>
        <begin position="339"/>
        <end position="372"/>
    </location>
</feature>
<name>A0AAN8V2Y2_9MAGN</name>
<feature type="compositionally biased region" description="Low complexity" evidence="2">
    <location>
        <begin position="341"/>
        <end position="351"/>
    </location>
</feature>